<comment type="caution">
    <text evidence="8">The sequence shown here is derived from an EMBL/GenBank/DDBJ whole genome shotgun (WGS) entry which is preliminary data.</text>
</comment>
<feature type="domain" description="Alpha-L-rhamnosidase concanavalin-like" evidence="5">
    <location>
        <begin position="188"/>
        <end position="304"/>
    </location>
</feature>
<dbReference type="InterPro" id="IPR035398">
    <property type="entry name" value="Bac_rhamnosid_C"/>
</dbReference>
<accession>A0ABW5XN75</accession>
<feature type="chain" id="PRO_5046598170" description="alpha-L-rhamnosidase" evidence="4">
    <location>
        <begin position="23"/>
        <end position="752"/>
    </location>
</feature>
<dbReference type="Gene3D" id="2.60.120.260">
    <property type="entry name" value="Galactose-binding domain-like"/>
    <property type="match status" value="1"/>
</dbReference>
<dbReference type="InterPro" id="IPR008928">
    <property type="entry name" value="6-hairpin_glycosidase_sf"/>
</dbReference>
<sequence>MLKRFTCLLAAVMLNTNLFAQAPSLLWPSGLMIDLVAHSNYQSVNGYAVQPLAVNLSNPNVQSVLIGSKNPAFSWAVNSTANNARQVAYQLVVADSEKAIYESKPNVWDSGKIISPQSTAVIYNGPELKPNTAYYWTVKVWSSNRAEPSSYAAIMPFYTDTVLGDHKLPAYPIQLTDQQPVSFHQKGNVYYADFGKDAFGQMKLNLYADKDISSVTVRIGEVVNADGAINRKPSGNIRYAQYQLNLRRGLHTYKLQLKPNAINTRPAAVKMPAYIGEVTPFRYVEIEGYEETLKLEDVTRLFAHYQFDDSAANFHSSDTTLNAIWELCKYSMKATSYLGTYVDGDRERIAYEADSYINQLSHYAVDKEYTIARKTSEYLIYHPTWPTEWILQSVLIGWNDYLYTGDIRSLKNNYENLKAKSLTALEDDTHLISILNGKATKAVLASIHFGGEPALRDIVDWPHGAETDGFVFCKYNPVVNAYYYKALTVMQKLAADLGNTADADYYGKKAIAVKKAFHQMFYDAEQQIYVDGDTTKHASLHTNMFALAFELVDAKHRPRVLAFVRSRGMACSVYGSQFLLDAIYNANGGSYGLSLLTSKTDRSWYNMIRVGSTITLEAWDNKYKPNQDWNHAWGAAAGNIISRKLMGIEPLTPGWSTFSVKPQIGGLANAGIDVPTIKGTIKAAYVQTDKMFEMNIVVPGNTTAQIYLPIKGQKYQVWVNDKKVKSHTVEQFAMLNNVGSGEYCIRLEKIGD</sequence>
<dbReference type="Gene3D" id="1.50.10.10">
    <property type="match status" value="1"/>
</dbReference>
<dbReference type="PANTHER" id="PTHR33307:SF6">
    <property type="entry name" value="ALPHA-RHAMNOSIDASE (EUROFUNG)-RELATED"/>
    <property type="match status" value="1"/>
</dbReference>
<evidence type="ECO:0000256" key="1">
    <source>
        <dbReference type="ARBA" id="ARBA00001445"/>
    </source>
</evidence>
<dbReference type="EMBL" id="JBHUON010000006">
    <property type="protein sequence ID" value="MFD2864507.1"/>
    <property type="molecule type" value="Genomic_DNA"/>
</dbReference>
<reference evidence="9" key="1">
    <citation type="journal article" date="2019" name="Int. J. Syst. Evol. Microbiol.">
        <title>The Global Catalogue of Microorganisms (GCM) 10K type strain sequencing project: providing services to taxonomists for standard genome sequencing and annotation.</title>
        <authorList>
            <consortium name="The Broad Institute Genomics Platform"/>
            <consortium name="The Broad Institute Genome Sequencing Center for Infectious Disease"/>
            <person name="Wu L."/>
            <person name="Ma J."/>
        </authorList>
    </citation>
    <scope>NUCLEOTIDE SEQUENCE [LARGE SCALE GENOMIC DNA]</scope>
    <source>
        <strain evidence="9">KCTC 52232</strain>
    </source>
</reference>
<dbReference type="InterPro" id="IPR016007">
    <property type="entry name" value="Alpha_rhamnosid"/>
</dbReference>
<dbReference type="Pfam" id="PF25788">
    <property type="entry name" value="Ig_Rha78A_N"/>
    <property type="match status" value="1"/>
</dbReference>
<dbReference type="RefSeq" id="WP_377125099.1">
    <property type="nucleotide sequence ID" value="NZ_JBHUON010000006.1"/>
</dbReference>
<keyword evidence="3 8" id="KW-0378">Hydrolase</keyword>
<protein>
    <recommendedName>
        <fullName evidence="2">alpha-L-rhamnosidase</fullName>
        <ecNumber evidence="2">3.2.1.40</ecNumber>
    </recommendedName>
</protein>
<evidence type="ECO:0000313" key="9">
    <source>
        <dbReference type="Proteomes" id="UP001597601"/>
    </source>
</evidence>
<dbReference type="EC" id="3.2.1.40" evidence="2"/>
<dbReference type="InterPro" id="IPR008902">
    <property type="entry name" value="Rhamnosid_concanavalin"/>
</dbReference>
<organism evidence="8 9">
    <name type="scientific">Mucilaginibacter antarcticus</name>
    <dbReference type="NCBI Taxonomy" id="1855725"/>
    <lineage>
        <taxon>Bacteria</taxon>
        <taxon>Pseudomonadati</taxon>
        <taxon>Bacteroidota</taxon>
        <taxon>Sphingobacteriia</taxon>
        <taxon>Sphingobacteriales</taxon>
        <taxon>Sphingobacteriaceae</taxon>
        <taxon>Mucilaginibacter</taxon>
    </lineage>
</organism>
<dbReference type="Pfam" id="PF17389">
    <property type="entry name" value="Bac_rhamnosid6H"/>
    <property type="match status" value="1"/>
</dbReference>
<dbReference type="Gene3D" id="2.60.420.10">
    <property type="entry name" value="Maltose phosphorylase, domain 3"/>
    <property type="match status" value="1"/>
</dbReference>
<dbReference type="Pfam" id="PF05592">
    <property type="entry name" value="Bac_rhamnosid"/>
    <property type="match status" value="1"/>
</dbReference>
<dbReference type="InterPro" id="IPR013783">
    <property type="entry name" value="Ig-like_fold"/>
</dbReference>
<evidence type="ECO:0000256" key="4">
    <source>
        <dbReference type="SAM" id="SignalP"/>
    </source>
</evidence>
<dbReference type="PANTHER" id="PTHR33307">
    <property type="entry name" value="ALPHA-RHAMNOSIDASE (EUROFUNG)"/>
    <property type="match status" value="1"/>
</dbReference>
<feature type="domain" description="Alpha-L-rhamnosidase C-terminal" evidence="7">
    <location>
        <begin position="647"/>
        <end position="715"/>
    </location>
</feature>
<keyword evidence="4" id="KW-0732">Signal</keyword>
<dbReference type="Proteomes" id="UP001597601">
    <property type="component" value="Unassembled WGS sequence"/>
</dbReference>
<dbReference type="InterPro" id="IPR035396">
    <property type="entry name" value="Bac_rhamnosid6H"/>
</dbReference>
<dbReference type="InterPro" id="IPR012341">
    <property type="entry name" value="6hp_glycosidase-like_sf"/>
</dbReference>
<evidence type="ECO:0000259" key="6">
    <source>
        <dbReference type="Pfam" id="PF17389"/>
    </source>
</evidence>
<feature type="domain" description="Alpha-L-rhamnosidase six-hairpin glycosidase" evidence="6">
    <location>
        <begin position="310"/>
        <end position="641"/>
    </location>
</feature>
<gene>
    <name evidence="8" type="ORF">ACFSYC_07370</name>
</gene>
<name>A0ABW5XN75_9SPHI</name>
<dbReference type="GO" id="GO:0016787">
    <property type="term" value="F:hydrolase activity"/>
    <property type="evidence" value="ECO:0007669"/>
    <property type="project" value="UniProtKB-KW"/>
</dbReference>
<evidence type="ECO:0000259" key="5">
    <source>
        <dbReference type="Pfam" id="PF05592"/>
    </source>
</evidence>
<dbReference type="Pfam" id="PF17390">
    <property type="entry name" value="Bac_rhamnosid_C"/>
    <property type="match status" value="1"/>
</dbReference>
<proteinExistence type="predicted"/>
<dbReference type="SUPFAM" id="SSF48208">
    <property type="entry name" value="Six-hairpin glycosidases"/>
    <property type="match status" value="1"/>
</dbReference>
<keyword evidence="9" id="KW-1185">Reference proteome</keyword>
<evidence type="ECO:0000256" key="3">
    <source>
        <dbReference type="ARBA" id="ARBA00022801"/>
    </source>
</evidence>
<evidence type="ECO:0000259" key="7">
    <source>
        <dbReference type="Pfam" id="PF17390"/>
    </source>
</evidence>
<evidence type="ECO:0000313" key="8">
    <source>
        <dbReference type="EMBL" id="MFD2864507.1"/>
    </source>
</evidence>
<comment type="catalytic activity">
    <reaction evidence="1">
        <text>Hydrolysis of terminal non-reducing alpha-L-rhamnose residues in alpha-L-rhamnosides.</text>
        <dbReference type="EC" id="3.2.1.40"/>
    </reaction>
</comment>
<feature type="signal peptide" evidence="4">
    <location>
        <begin position="1"/>
        <end position="22"/>
    </location>
</feature>
<evidence type="ECO:0000256" key="2">
    <source>
        <dbReference type="ARBA" id="ARBA00012652"/>
    </source>
</evidence>
<dbReference type="Gene3D" id="2.60.40.10">
    <property type="entry name" value="Immunoglobulins"/>
    <property type="match status" value="1"/>
</dbReference>